<feature type="transmembrane region" description="Helical" evidence="20">
    <location>
        <begin position="380"/>
        <end position="400"/>
    </location>
</feature>
<dbReference type="InterPro" id="IPR002937">
    <property type="entry name" value="Amino_oxidase"/>
</dbReference>
<evidence type="ECO:0000256" key="12">
    <source>
        <dbReference type="ARBA" id="ARBA00047794"/>
    </source>
</evidence>
<dbReference type="SUPFAM" id="SSF51905">
    <property type="entry name" value="FAD/NAD(P)-binding domain"/>
    <property type="match status" value="1"/>
</dbReference>
<comment type="catalytic activity">
    <reaction evidence="10">
        <text>(R)-adrenaline + O2 + H2O = (R)-3,4-dihydroxymandelaldehyde + methylamine + H2O2</text>
        <dbReference type="Rhea" id="RHEA:51168"/>
        <dbReference type="ChEBI" id="CHEBI:15377"/>
        <dbReference type="ChEBI" id="CHEBI:15379"/>
        <dbReference type="ChEBI" id="CHEBI:16240"/>
        <dbReference type="ChEBI" id="CHEBI:59338"/>
        <dbReference type="ChEBI" id="CHEBI:71406"/>
        <dbReference type="ChEBI" id="CHEBI:180943"/>
    </reaction>
</comment>
<comment type="cofactor">
    <cofactor evidence="1 20">
        <name>FAD</name>
        <dbReference type="ChEBI" id="CHEBI:57692"/>
    </cofactor>
</comment>
<evidence type="ECO:0000256" key="5">
    <source>
        <dbReference type="ARBA" id="ARBA00022787"/>
    </source>
</evidence>
<evidence type="ECO:0000256" key="3">
    <source>
        <dbReference type="ARBA" id="ARBA00005995"/>
    </source>
</evidence>
<keyword evidence="20" id="KW-1133">Transmembrane helix</keyword>
<comment type="subunit">
    <text evidence="8">Monomer, homo- or heterodimer (containing two subunits of similar size). Each subunit contains a covalently bound flavin. Enzymatically active as monomer.</text>
</comment>
<evidence type="ECO:0000313" key="23">
    <source>
        <dbReference type="Proteomes" id="UP000700334"/>
    </source>
</evidence>
<dbReference type="GO" id="GO:0008131">
    <property type="term" value="F:primary methylamine oxidase activity"/>
    <property type="evidence" value="ECO:0007669"/>
    <property type="project" value="UniProtKB-EC"/>
</dbReference>
<feature type="non-terminal residue" evidence="22">
    <location>
        <position position="1"/>
    </location>
</feature>
<dbReference type="Pfam" id="PF01593">
    <property type="entry name" value="Amino_oxidase"/>
    <property type="match status" value="1"/>
</dbReference>
<dbReference type="PRINTS" id="PR00757">
    <property type="entry name" value="AMINEOXDASEF"/>
</dbReference>
<evidence type="ECO:0000256" key="4">
    <source>
        <dbReference type="ARBA" id="ARBA00022630"/>
    </source>
</evidence>
<gene>
    <name evidence="22" type="ORF">J0S82_001531</name>
</gene>
<comment type="catalytic activity">
    <reaction evidence="12">
        <text>tyramine + O2 + H2O = (4-hydroxyphenyl)acetaldehyde + H2O2 + NH4(+)</text>
        <dbReference type="Rhea" id="RHEA:30591"/>
        <dbReference type="ChEBI" id="CHEBI:15377"/>
        <dbReference type="ChEBI" id="CHEBI:15379"/>
        <dbReference type="ChEBI" id="CHEBI:15621"/>
        <dbReference type="ChEBI" id="CHEBI:16240"/>
        <dbReference type="ChEBI" id="CHEBI:28938"/>
        <dbReference type="ChEBI" id="CHEBI:327995"/>
    </reaction>
</comment>
<dbReference type="PANTHER" id="PTHR43563:SF1">
    <property type="entry name" value="AMINE OXIDASE [FLAVIN-CONTAINING] B"/>
    <property type="match status" value="1"/>
</dbReference>
<dbReference type="EC" id="1.4.3.-" evidence="20"/>
<dbReference type="SUPFAM" id="SSF54373">
    <property type="entry name" value="FAD-linked reductases, C-terminal domain"/>
    <property type="match status" value="1"/>
</dbReference>
<reference evidence="22" key="1">
    <citation type="journal article" date="2021" name="Evol. Appl.">
        <title>The genome of the Pyrenean desman and the effects of bottlenecks and inbreeding on the genomic landscape of an endangered species.</title>
        <authorList>
            <person name="Escoda L."/>
            <person name="Castresana J."/>
        </authorList>
    </citation>
    <scope>NUCLEOTIDE SEQUENCE</scope>
    <source>
        <strain evidence="22">IBE-C5619</strain>
    </source>
</reference>
<dbReference type="GO" id="GO:0050660">
    <property type="term" value="F:flavin adenine dinucleotide binding"/>
    <property type="evidence" value="ECO:0007669"/>
    <property type="project" value="TreeGrafter"/>
</dbReference>
<keyword evidence="5" id="KW-1000">Mitochondrion outer membrane</keyword>
<evidence type="ECO:0000256" key="13">
    <source>
        <dbReference type="ARBA" id="ARBA00048032"/>
    </source>
</evidence>
<comment type="subcellular location">
    <subcellularLocation>
        <location evidence="2">Mitochondrion outer membrane</location>
        <topology evidence="2">Single-pass type IV membrane protein</topology>
        <orientation evidence="2">Cytoplasmic side</orientation>
    </subcellularLocation>
</comment>
<evidence type="ECO:0000256" key="1">
    <source>
        <dbReference type="ARBA" id="ARBA00001974"/>
    </source>
</evidence>
<dbReference type="GO" id="GO:0005741">
    <property type="term" value="C:mitochondrial outer membrane"/>
    <property type="evidence" value="ECO:0007669"/>
    <property type="project" value="UniProtKB-SubCell"/>
</dbReference>
<evidence type="ECO:0000256" key="14">
    <source>
        <dbReference type="ARBA" id="ARBA00048448"/>
    </source>
</evidence>
<evidence type="ECO:0000256" key="9">
    <source>
        <dbReference type="ARBA" id="ARBA00045409"/>
    </source>
</evidence>
<accession>A0A8J6DGW3</accession>
<evidence type="ECO:0000256" key="19">
    <source>
        <dbReference type="PIRSR" id="PIRSR601613-1"/>
    </source>
</evidence>
<evidence type="ECO:0000256" key="16">
    <source>
        <dbReference type="ARBA" id="ARBA00048979"/>
    </source>
</evidence>
<proteinExistence type="inferred from homology"/>
<comment type="caution">
    <text evidence="22">The sequence shown here is derived from an EMBL/GenBank/DDBJ whole genome shotgun (WGS) entry which is preliminary data.</text>
</comment>
<keyword evidence="4 20" id="KW-0285">Flavoprotein</keyword>
<dbReference type="InterPro" id="IPR001613">
    <property type="entry name" value="Flavin_amine_oxidase"/>
</dbReference>
<evidence type="ECO:0000256" key="15">
    <source>
        <dbReference type="ARBA" id="ARBA00048466"/>
    </source>
</evidence>
<dbReference type="AlphaFoldDB" id="A0A8J6DGW3"/>
<comment type="function">
    <text evidence="9">Catalyzes the oxidative deamination of primary and some secondary amines such as neurotransmitters, and exogenous amines including the tertiary amine, neurotoxin 1-methyl-4-phenyl-1,2,3,6-tetrahydropyridine (MPTP), with concomitant reduction of oxygen to hydrogen peroxide and participates in the metabolism of neuroactive and vasoactive amines in the central nervous system and peripheral tissues. Preferentially degrades benzylamine and phenylethylamine.</text>
</comment>
<evidence type="ECO:0000256" key="17">
    <source>
        <dbReference type="ARBA" id="ARBA00049354"/>
    </source>
</evidence>
<sequence>GKSYSFKGPFPPVWNPIAYLDYNNLWRTMDDMGREIPSEAPWKAPLAEVWDRMTMKELLDKLCWTKSAKQFATLFVNLCVTAETHEISALWFLWYVKQCGGTTRIISTTNGGQERKFVGGSSQVSERIMDLLGDRVKLERPVTHIDQTGENVLVETLNHEIYEAKYIISAIPPSLSLKIHFNPPLPMMRNQLIARVPLGSVIKCMVYYKEPFWRKKDYCGSMIIEGENAPILYTLDDTKPDGSYPAIIGLKKLCELYAKVLGCQEALQPVHYEEKNWCEEQYSGGCYTSYFPPGIMTQFGRVLRQPVDKIFFAGTETATHWSGYMEGAVEAGERAAREILHAVGKIPEDEIWQPEPESVDVPARAIPTTFLERNLPSVPGLLRLIGLTTILSATALGFLAHKKGLLIRA</sequence>
<comment type="catalytic activity">
    <reaction evidence="18">
        <text>N-acetylputrescine + O2 + H2O = 4-acetamidobutanal + H2O2 + NH4(+)</text>
        <dbReference type="Rhea" id="RHEA:70283"/>
        <dbReference type="ChEBI" id="CHEBI:7386"/>
        <dbReference type="ChEBI" id="CHEBI:15377"/>
        <dbReference type="ChEBI" id="CHEBI:15379"/>
        <dbReference type="ChEBI" id="CHEBI:16240"/>
        <dbReference type="ChEBI" id="CHEBI:28938"/>
        <dbReference type="ChEBI" id="CHEBI:58263"/>
    </reaction>
    <physiologicalReaction direction="left-to-right" evidence="18">
        <dbReference type="Rhea" id="RHEA:70284"/>
    </physiologicalReaction>
</comment>
<comment type="catalytic activity">
    <reaction evidence="15">
        <text>dopamine + O2 + H2O = 3,4-dihydroxyphenylacetaldehyde + H2O2 + NH4(+)</text>
        <dbReference type="Rhea" id="RHEA:27946"/>
        <dbReference type="ChEBI" id="CHEBI:15377"/>
        <dbReference type="ChEBI" id="CHEBI:15379"/>
        <dbReference type="ChEBI" id="CHEBI:16240"/>
        <dbReference type="ChEBI" id="CHEBI:27978"/>
        <dbReference type="ChEBI" id="CHEBI:28938"/>
        <dbReference type="ChEBI" id="CHEBI:59905"/>
    </reaction>
</comment>
<comment type="similarity">
    <text evidence="3 20">Belongs to the flavin monoamine oxidase family.</text>
</comment>
<evidence type="ECO:0000259" key="21">
    <source>
        <dbReference type="Pfam" id="PF01593"/>
    </source>
</evidence>
<keyword evidence="23" id="KW-1185">Reference proteome</keyword>
<dbReference type="EMBL" id="JAGFMF010012069">
    <property type="protein sequence ID" value="KAG8508029.1"/>
    <property type="molecule type" value="Genomic_DNA"/>
</dbReference>
<feature type="domain" description="Amine oxidase" evidence="21">
    <location>
        <begin position="35"/>
        <end position="340"/>
    </location>
</feature>
<dbReference type="OrthoDB" id="7777654at2759"/>
<dbReference type="GO" id="GO:0097621">
    <property type="term" value="F:monoamine oxidase activity"/>
    <property type="evidence" value="ECO:0007669"/>
    <property type="project" value="UniProtKB-EC"/>
</dbReference>
<protein>
    <recommendedName>
        <fullName evidence="20">Amine oxidase</fullName>
        <ecNumber evidence="20">1.4.3.-</ecNumber>
    </recommendedName>
</protein>
<keyword evidence="5" id="KW-0496">Mitochondrion</keyword>
<dbReference type="Gene3D" id="6.10.250.130">
    <property type="match status" value="1"/>
</dbReference>
<dbReference type="InterPro" id="IPR036188">
    <property type="entry name" value="FAD/NAD-bd_sf"/>
</dbReference>
<dbReference type="Gene3D" id="3.50.50.60">
    <property type="entry name" value="FAD/NAD(P)-binding domain"/>
    <property type="match status" value="1"/>
</dbReference>
<keyword evidence="20" id="KW-0812">Transmembrane</keyword>
<dbReference type="Gene3D" id="3.90.660.10">
    <property type="match status" value="3"/>
</dbReference>
<evidence type="ECO:0000256" key="20">
    <source>
        <dbReference type="RuleBase" id="RU362067"/>
    </source>
</evidence>
<evidence type="ECO:0000256" key="7">
    <source>
        <dbReference type="ARBA" id="ARBA00023002"/>
    </source>
</evidence>
<keyword evidence="20" id="KW-0472">Membrane</keyword>
<comment type="catalytic activity">
    <reaction evidence="13">
        <text>a primary methyl amine + O2 + H2O = an aldehyde + H2O2 + NH4(+)</text>
        <dbReference type="Rhea" id="RHEA:16153"/>
        <dbReference type="ChEBI" id="CHEBI:15377"/>
        <dbReference type="ChEBI" id="CHEBI:15379"/>
        <dbReference type="ChEBI" id="CHEBI:16240"/>
        <dbReference type="ChEBI" id="CHEBI:17478"/>
        <dbReference type="ChEBI" id="CHEBI:28938"/>
        <dbReference type="ChEBI" id="CHEBI:228804"/>
        <dbReference type="EC" id="1.4.3.21"/>
    </reaction>
</comment>
<evidence type="ECO:0000256" key="8">
    <source>
        <dbReference type="ARBA" id="ARBA00025863"/>
    </source>
</evidence>
<comment type="catalytic activity">
    <reaction evidence="14">
        <text>a secondary aliphatic amine + O2 + H2O = a primary amine + an aldehyde + H2O2</text>
        <dbReference type="Rhea" id="RHEA:26414"/>
        <dbReference type="ChEBI" id="CHEBI:15377"/>
        <dbReference type="ChEBI" id="CHEBI:15379"/>
        <dbReference type="ChEBI" id="CHEBI:16240"/>
        <dbReference type="ChEBI" id="CHEBI:17478"/>
        <dbReference type="ChEBI" id="CHEBI:58855"/>
        <dbReference type="ChEBI" id="CHEBI:65296"/>
        <dbReference type="EC" id="1.4.3.4"/>
    </reaction>
</comment>
<evidence type="ECO:0000313" key="22">
    <source>
        <dbReference type="EMBL" id="KAG8508029.1"/>
    </source>
</evidence>
<name>A0A8J6DGW3_GALPY</name>
<comment type="catalytic activity">
    <reaction evidence="16">
        <text>2-phenylethylamine + O2 + H2O = 2-phenylacetaldehyde + H2O2 + NH4(+)</text>
        <dbReference type="Rhea" id="RHEA:25265"/>
        <dbReference type="ChEBI" id="CHEBI:15377"/>
        <dbReference type="ChEBI" id="CHEBI:15379"/>
        <dbReference type="ChEBI" id="CHEBI:16240"/>
        <dbReference type="ChEBI" id="CHEBI:16424"/>
        <dbReference type="ChEBI" id="CHEBI:28938"/>
        <dbReference type="ChEBI" id="CHEBI:225237"/>
    </reaction>
</comment>
<feature type="binding site" evidence="19">
    <location>
        <position position="142"/>
    </location>
    <ligand>
        <name>FAD</name>
        <dbReference type="ChEBI" id="CHEBI:57692"/>
    </ligand>
</feature>
<keyword evidence="7 20" id="KW-0560">Oxidoreductase</keyword>
<comment type="catalytic activity">
    <reaction evidence="17">
        <text>benzylamine + O2 + H2O = benzaldehyde + H2O2 + NH4(+)</text>
        <dbReference type="Rhea" id="RHEA:59424"/>
        <dbReference type="ChEBI" id="CHEBI:15377"/>
        <dbReference type="ChEBI" id="CHEBI:15379"/>
        <dbReference type="ChEBI" id="CHEBI:16240"/>
        <dbReference type="ChEBI" id="CHEBI:17169"/>
        <dbReference type="ChEBI" id="CHEBI:28938"/>
        <dbReference type="ChEBI" id="CHEBI:225238"/>
    </reaction>
    <physiologicalReaction direction="left-to-right" evidence="17">
        <dbReference type="Rhea" id="RHEA:59425"/>
    </physiologicalReaction>
</comment>
<evidence type="ECO:0000256" key="11">
    <source>
        <dbReference type="ARBA" id="ARBA00047691"/>
    </source>
</evidence>
<dbReference type="Proteomes" id="UP000700334">
    <property type="component" value="Unassembled WGS sequence"/>
</dbReference>
<dbReference type="InterPro" id="IPR050703">
    <property type="entry name" value="Flavin_MAO"/>
</dbReference>
<feature type="binding site" evidence="19">
    <location>
        <position position="316"/>
    </location>
    <ligand>
        <name>FAD</name>
        <dbReference type="ChEBI" id="CHEBI:57692"/>
    </ligand>
</feature>
<dbReference type="PANTHER" id="PTHR43563">
    <property type="entry name" value="AMINE OXIDASE"/>
    <property type="match status" value="1"/>
</dbReference>
<evidence type="ECO:0000256" key="2">
    <source>
        <dbReference type="ARBA" id="ARBA00004362"/>
    </source>
</evidence>
<evidence type="ECO:0000256" key="10">
    <source>
        <dbReference type="ARBA" id="ARBA00047410"/>
    </source>
</evidence>
<keyword evidence="6 20" id="KW-0274">FAD</keyword>
<evidence type="ECO:0000256" key="18">
    <source>
        <dbReference type="ARBA" id="ARBA00049430"/>
    </source>
</evidence>
<organism evidence="22 23">
    <name type="scientific">Galemys pyrenaicus</name>
    <name type="common">Iberian desman</name>
    <name type="synonym">Pyrenean desman</name>
    <dbReference type="NCBI Taxonomy" id="202257"/>
    <lineage>
        <taxon>Eukaryota</taxon>
        <taxon>Metazoa</taxon>
        <taxon>Chordata</taxon>
        <taxon>Craniata</taxon>
        <taxon>Vertebrata</taxon>
        <taxon>Euteleostomi</taxon>
        <taxon>Mammalia</taxon>
        <taxon>Eutheria</taxon>
        <taxon>Laurasiatheria</taxon>
        <taxon>Eulipotyphla</taxon>
        <taxon>Talpidae</taxon>
        <taxon>Galemys</taxon>
    </lineage>
</organism>
<comment type="catalytic activity">
    <reaction evidence="11">
        <text>(R)-noradrenaline + O2 + H2O = (R)-3,4-dihydroxymandelaldehyde + H2O2 + NH4(+)</text>
        <dbReference type="Rhea" id="RHEA:69076"/>
        <dbReference type="ChEBI" id="CHEBI:15377"/>
        <dbReference type="ChEBI" id="CHEBI:15379"/>
        <dbReference type="ChEBI" id="CHEBI:16240"/>
        <dbReference type="ChEBI" id="CHEBI:28938"/>
        <dbReference type="ChEBI" id="CHEBI:72587"/>
        <dbReference type="ChEBI" id="CHEBI:180943"/>
    </reaction>
</comment>
<evidence type="ECO:0000256" key="6">
    <source>
        <dbReference type="ARBA" id="ARBA00022827"/>
    </source>
</evidence>